<organism evidence="2">
    <name type="scientific">Diabrotica virgifera virgifera</name>
    <name type="common">western corn rootworm</name>
    <dbReference type="NCBI Taxonomy" id="50390"/>
    <lineage>
        <taxon>Eukaryota</taxon>
        <taxon>Metazoa</taxon>
        <taxon>Ecdysozoa</taxon>
        <taxon>Arthropoda</taxon>
        <taxon>Hexapoda</taxon>
        <taxon>Insecta</taxon>
        <taxon>Pterygota</taxon>
        <taxon>Neoptera</taxon>
        <taxon>Endopterygota</taxon>
        <taxon>Coleoptera</taxon>
        <taxon>Polyphaga</taxon>
        <taxon>Cucujiformia</taxon>
        <taxon>Chrysomeloidea</taxon>
        <taxon>Chrysomelidae</taxon>
        <taxon>Galerucinae</taxon>
        <taxon>Diabroticina</taxon>
        <taxon>Diabroticites</taxon>
        <taxon>Diabrotica</taxon>
    </lineage>
</organism>
<dbReference type="InterPro" id="IPR036397">
    <property type="entry name" value="RNaseH_sf"/>
</dbReference>
<dbReference type="GO" id="GO:0004523">
    <property type="term" value="F:RNA-DNA hybrid ribonuclease activity"/>
    <property type="evidence" value="ECO:0007669"/>
    <property type="project" value="InterPro"/>
</dbReference>
<dbReference type="SUPFAM" id="SSF53098">
    <property type="entry name" value="Ribonuclease H-like"/>
    <property type="match status" value="1"/>
</dbReference>
<sequence>MPMTIRRCKLGSQFLIKLLHKESNLIEKIHRLSIQDLMNKYWQKKKSPCIAECYRQLAKYKENIHTTSINLSYTYKFEETMKIDINFLRDYSKYPKQIRNLMFETDIKELVPNSYQIYTDASKNKEGTACAIYDPQVKYKKMVKLNINTNIYSAELIGILEALKYCQHIVTNSEIVIISDSKSALSKIKIPTTPQKTRREQPVQYMIHKLSIKD</sequence>
<dbReference type="AlphaFoldDB" id="A0A6P7HEW0"/>
<feature type="domain" description="RNase H type-1" evidence="1">
    <location>
        <begin position="113"/>
        <end position="189"/>
    </location>
</feature>
<dbReference type="Gene3D" id="3.30.420.10">
    <property type="entry name" value="Ribonuclease H-like superfamily/Ribonuclease H"/>
    <property type="match status" value="1"/>
</dbReference>
<proteinExistence type="predicted"/>
<accession>A0A6P7HEW0</accession>
<reference evidence="2" key="1">
    <citation type="submission" date="2025-08" db="UniProtKB">
        <authorList>
            <consortium name="RefSeq"/>
        </authorList>
    </citation>
    <scope>IDENTIFICATION</scope>
    <source>
        <tissue evidence="2">Whole insect</tissue>
    </source>
</reference>
<name>A0A6P7HEW0_DIAVI</name>
<dbReference type="Pfam" id="PF00075">
    <property type="entry name" value="RNase_H"/>
    <property type="match status" value="1"/>
</dbReference>
<protein>
    <submittedName>
        <fullName evidence="2">Uncharacterized protein LOC114347819</fullName>
    </submittedName>
</protein>
<evidence type="ECO:0000259" key="1">
    <source>
        <dbReference type="Pfam" id="PF00075"/>
    </source>
</evidence>
<evidence type="ECO:0000313" key="2">
    <source>
        <dbReference type="RefSeq" id="XP_028154285.1"/>
    </source>
</evidence>
<dbReference type="RefSeq" id="XP_028154285.1">
    <property type="nucleotide sequence ID" value="XM_028298484.1"/>
</dbReference>
<dbReference type="GO" id="GO:0003676">
    <property type="term" value="F:nucleic acid binding"/>
    <property type="evidence" value="ECO:0007669"/>
    <property type="project" value="InterPro"/>
</dbReference>
<dbReference type="InParanoid" id="A0A6P7HEW0"/>
<gene>
    <name evidence="2" type="primary">LOC114347819</name>
</gene>
<dbReference type="InterPro" id="IPR012337">
    <property type="entry name" value="RNaseH-like_sf"/>
</dbReference>
<feature type="non-terminal residue" evidence="2">
    <location>
        <position position="214"/>
    </location>
</feature>
<dbReference type="InterPro" id="IPR002156">
    <property type="entry name" value="RNaseH_domain"/>
</dbReference>